<feature type="compositionally biased region" description="Low complexity" evidence="1">
    <location>
        <begin position="73"/>
        <end position="97"/>
    </location>
</feature>
<sequence length="162" mass="18214">MEAITSKLPKKIPFTQISITSVDIFLSIYYLIQGLGIISIILGVIYLLIFNQIVSGLYYRAYDTVTGTNRGGNANNTNNANNANNTNNANNANNANNSHKKTEKKTSNVYGPDSLLKFNIVVNMIYALYFLTFGILLFMADVKFQNLMDNVDKCYINRNKYN</sequence>
<keyword evidence="2" id="KW-1133">Transmembrane helix</keyword>
<evidence type="ECO:0000256" key="2">
    <source>
        <dbReference type="SAM" id="Phobius"/>
    </source>
</evidence>
<feature type="transmembrane region" description="Helical" evidence="2">
    <location>
        <begin position="28"/>
        <end position="50"/>
    </location>
</feature>
<name>A0A1V0SG81_9VIRU</name>
<dbReference type="EMBL" id="KY684104">
    <property type="protein sequence ID" value="ARF10713.1"/>
    <property type="molecule type" value="Genomic_DNA"/>
</dbReference>
<organism evidence="3">
    <name type="scientific">Hokovirus HKV1</name>
    <dbReference type="NCBI Taxonomy" id="1977638"/>
    <lineage>
        <taxon>Viruses</taxon>
        <taxon>Varidnaviria</taxon>
        <taxon>Bamfordvirae</taxon>
        <taxon>Nucleocytoviricota</taxon>
        <taxon>Megaviricetes</taxon>
        <taxon>Imitervirales</taxon>
        <taxon>Mimiviridae</taxon>
        <taxon>Klosneuvirinae</taxon>
        <taxon>Hokovirus</taxon>
    </lineage>
</organism>
<feature type="transmembrane region" description="Helical" evidence="2">
    <location>
        <begin position="120"/>
        <end position="140"/>
    </location>
</feature>
<keyword evidence="2" id="KW-0812">Transmembrane</keyword>
<keyword evidence="2" id="KW-0472">Membrane</keyword>
<proteinExistence type="predicted"/>
<reference evidence="3" key="1">
    <citation type="journal article" date="2017" name="Science">
        <title>Giant viruses with an expanded complement of translation system components.</title>
        <authorList>
            <person name="Schulz F."/>
            <person name="Yutin N."/>
            <person name="Ivanova N.N."/>
            <person name="Ortega D.R."/>
            <person name="Lee T.K."/>
            <person name="Vierheilig J."/>
            <person name="Daims H."/>
            <person name="Horn M."/>
            <person name="Wagner M."/>
            <person name="Jensen G.J."/>
            <person name="Kyrpides N.C."/>
            <person name="Koonin E.V."/>
            <person name="Woyke T."/>
        </authorList>
    </citation>
    <scope>NUCLEOTIDE SEQUENCE</scope>
    <source>
        <strain evidence="3">HKV1</strain>
    </source>
</reference>
<feature type="region of interest" description="Disordered" evidence="1">
    <location>
        <begin position="72"/>
        <end position="106"/>
    </location>
</feature>
<accession>A0A1V0SG81</accession>
<evidence type="ECO:0000256" key="1">
    <source>
        <dbReference type="SAM" id="MobiDB-lite"/>
    </source>
</evidence>
<gene>
    <name evidence="3" type="ORF">Hokovirus_2_240</name>
</gene>
<protein>
    <submittedName>
        <fullName evidence="3">Uncharacterized protein</fullName>
    </submittedName>
</protein>
<evidence type="ECO:0000313" key="3">
    <source>
        <dbReference type="EMBL" id="ARF10713.1"/>
    </source>
</evidence>